<gene>
    <name evidence="1" type="ORF">CTRU02_209263</name>
</gene>
<dbReference type="EMBL" id="VUJX02000005">
    <property type="protein sequence ID" value="KAL0937047.1"/>
    <property type="molecule type" value="Genomic_DNA"/>
</dbReference>
<accession>A0ACC3YYS6</accession>
<evidence type="ECO:0000313" key="1">
    <source>
        <dbReference type="EMBL" id="KAL0937047.1"/>
    </source>
</evidence>
<dbReference type="Proteomes" id="UP000805649">
    <property type="component" value="Unassembled WGS sequence"/>
</dbReference>
<name>A0ACC3YYS6_COLTU</name>
<organism evidence="1 2">
    <name type="scientific">Colletotrichum truncatum</name>
    <name type="common">Anthracnose fungus</name>
    <name type="synonym">Colletotrichum capsici</name>
    <dbReference type="NCBI Taxonomy" id="5467"/>
    <lineage>
        <taxon>Eukaryota</taxon>
        <taxon>Fungi</taxon>
        <taxon>Dikarya</taxon>
        <taxon>Ascomycota</taxon>
        <taxon>Pezizomycotina</taxon>
        <taxon>Sordariomycetes</taxon>
        <taxon>Hypocreomycetidae</taxon>
        <taxon>Glomerellales</taxon>
        <taxon>Glomerellaceae</taxon>
        <taxon>Colletotrichum</taxon>
        <taxon>Colletotrichum truncatum species complex</taxon>
    </lineage>
</organism>
<reference evidence="1 2" key="1">
    <citation type="journal article" date="2020" name="Phytopathology">
        <title>Genome Sequence Resources of Colletotrichum truncatum, C. plurivorum, C. musicola, and C. sojae: Four Species Pathogenic to Soybean (Glycine max).</title>
        <authorList>
            <person name="Rogerio F."/>
            <person name="Boufleur T.R."/>
            <person name="Ciampi-Guillardi M."/>
            <person name="Sukno S.A."/>
            <person name="Thon M.R."/>
            <person name="Massola Junior N.S."/>
            <person name="Baroncelli R."/>
        </authorList>
    </citation>
    <scope>NUCLEOTIDE SEQUENCE [LARGE SCALE GENOMIC DNA]</scope>
    <source>
        <strain evidence="1 2">CMES1059</strain>
    </source>
</reference>
<keyword evidence="2" id="KW-1185">Reference proteome</keyword>
<proteinExistence type="predicted"/>
<comment type="caution">
    <text evidence="1">The sequence shown here is derived from an EMBL/GenBank/DDBJ whole genome shotgun (WGS) entry which is preliminary data.</text>
</comment>
<sequence>MAPFLARSTHDFLRNIIYSKLQGEVTAPDDSIAKMVGCSPRSVRRIRSKLLAFGTTEIPINTPGRPKSITPPMLNALHSELGVDPCLTLDKLATFLYEHYDTDVSRFTISRTLREDKWSRKATQNVAQERNLDLRDEFMHQISQLRSDQLVFVDESGVDKSIGTRRRGWAPRGKRPRQIKRFHRGRRYQILPAYTQDGVIHFRVFEGSTDAKVFESFIETLLLHCGRWPEPRSVLIMDNASFHHSERIQEMCSEAGVVLIYSAPYSPDIIPIEHFFGELKNFIRKVWDEHQGFIRADFQGFLEECVMVVGQRKKSARGHFRSCSISIDEP</sequence>
<protein>
    <submittedName>
        <fullName evidence="1">Uncharacterized protein</fullName>
    </submittedName>
</protein>
<evidence type="ECO:0000313" key="2">
    <source>
        <dbReference type="Proteomes" id="UP000805649"/>
    </source>
</evidence>